<evidence type="ECO:0000313" key="2">
    <source>
        <dbReference type="Proteomes" id="UP000730482"/>
    </source>
</evidence>
<gene>
    <name evidence="1" type="ORF">KGQ19_04850</name>
</gene>
<organism evidence="1 2">
    <name type="scientific">Catenulispora pinistramenti</name>
    <dbReference type="NCBI Taxonomy" id="2705254"/>
    <lineage>
        <taxon>Bacteria</taxon>
        <taxon>Bacillati</taxon>
        <taxon>Actinomycetota</taxon>
        <taxon>Actinomycetes</taxon>
        <taxon>Catenulisporales</taxon>
        <taxon>Catenulisporaceae</taxon>
        <taxon>Catenulispora</taxon>
    </lineage>
</organism>
<evidence type="ECO:0000313" key="1">
    <source>
        <dbReference type="EMBL" id="MBS2546191.1"/>
    </source>
</evidence>
<keyword evidence="2" id="KW-1185">Reference proteome</keyword>
<protein>
    <submittedName>
        <fullName evidence="1">Uncharacterized protein</fullName>
    </submittedName>
</protein>
<comment type="caution">
    <text evidence="1">The sequence shown here is derived from an EMBL/GenBank/DDBJ whole genome shotgun (WGS) entry which is preliminary data.</text>
</comment>
<proteinExistence type="predicted"/>
<dbReference type="Proteomes" id="UP000730482">
    <property type="component" value="Unassembled WGS sequence"/>
</dbReference>
<name>A0ABS5KKA7_9ACTN</name>
<accession>A0ABS5KKA7</accession>
<reference evidence="1 2" key="1">
    <citation type="submission" date="2020-02" db="EMBL/GenBank/DDBJ databases">
        <title>Acidophilic actinobacteria isolated from forest soil.</title>
        <authorList>
            <person name="Golinska P."/>
        </authorList>
    </citation>
    <scope>NUCLEOTIDE SEQUENCE [LARGE SCALE GENOMIC DNA]</scope>
    <source>
        <strain evidence="1 2">NL8</strain>
    </source>
</reference>
<dbReference type="RefSeq" id="WP_212007842.1">
    <property type="nucleotide sequence ID" value="NZ_JAAFYZ010000010.1"/>
</dbReference>
<dbReference type="EMBL" id="JAAFYZ010000010">
    <property type="protein sequence ID" value="MBS2546191.1"/>
    <property type="molecule type" value="Genomic_DNA"/>
</dbReference>
<sequence>MTFDDLGRVAYEAYCQARDWSAYDGQTLPQWEDQHPDLRRAWEAAAAAVAAAAGSEQHREL</sequence>